<evidence type="ECO:0000256" key="5">
    <source>
        <dbReference type="ARBA" id="ARBA00022989"/>
    </source>
</evidence>
<feature type="transmembrane region" description="Helical" evidence="7">
    <location>
        <begin position="78"/>
        <end position="97"/>
    </location>
</feature>
<evidence type="ECO:0000313" key="9">
    <source>
        <dbReference type="EMBL" id="WAL58758.1"/>
    </source>
</evidence>
<evidence type="ECO:0000256" key="7">
    <source>
        <dbReference type="SAM" id="Phobius"/>
    </source>
</evidence>
<dbReference type="GO" id="GO:0016020">
    <property type="term" value="C:membrane"/>
    <property type="evidence" value="ECO:0007669"/>
    <property type="project" value="UniProtKB-SubCell"/>
</dbReference>
<dbReference type="RefSeq" id="WP_268608188.1">
    <property type="nucleotide sequence ID" value="NZ_CP113797.1"/>
</dbReference>
<dbReference type="SUPFAM" id="SSF144091">
    <property type="entry name" value="Rhomboid-like"/>
    <property type="match status" value="1"/>
</dbReference>
<keyword evidence="10" id="KW-1185">Reference proteome</keyword>
<dbReference type="GO" id="GO:0006508">
    <property type="term" value="P:proteolysis"/>
    <property type="evidence" value="ECO:0007669"/>
    <property type="project" value="UniProtKB-KW"/>
</dbReference>
<feature type="transmembrane region" description="Helical" evidence="7">
    <location>
        <begin position="158"/>
        <end position="184"/>
    </location>
</feature>
<evidence type="ECO:0000259" key="8">
    <source>
        <dbReference type="Pfam" id="PF01694"/>
    </source>
</evidence>
<sequence length="245" mass="26616">MVPLNDENPVRRRSYVTYGLIILNVLAFLYEASLMGGPALEQFFRTWAIVPVELTSSLVGDPNYSLAGEGLSLITSQFLHAGLLHLGGNMLYLWIFGNNVEDQMGHVRFLIFYLLCGVLAGLAQWYFARYSDIPSLGASGAIAGVMGAYILRFPQVRILTLLPIFLFITVVRIPAIFFLGLWFVQQAFYGIASLGAPANVGMESGGVAYWAHAGGFLFGAVLGPIFGLFPGGTASPESSETKDYI</sequence>
<proteinExistence type="inferred from homology"/>
<evidence type="ECO:0000256" key="1">
    <source>
        <dbReference type="ARBA" id="ARBA00004141"/>
    </source>
</evidence>
<feature type="transmembrane region" description="Helical" evidence="7">
    <location>
        <begin position="207"/>
        <end position="229"/>
    </location>
</feature>
<keyword evidence="6 7" id="KW-0472">Membrane</keyword>
<dbReference type="AlphaFoldDB" id="A0A9E9C705"/>
<feature type="transmembrane region" description="Helical" evidence="7">
    <location>
        <begin position="15"/>
        <end position="35"/>
    </location>
</feature>
<evidence type="ECO:0000256" key="6">
    <source>
        <dbReference type="ARBA" id="ARBA00023136"/>
    </source>
</evidence>
<keyword evidence="4" id="KW-0378">Hydrolase</keyword>
<dbReference type="PANTHER" id="PTHR43731:SF14">
    <property type="entry name" value="PRESENILIN-ASSOCIATED RHOMBOID-LIKE PROTEIN, MITOCHONDRIAL"/>
    <property type="match status" value="1"/>
</dbReference>
<dbReference type="InterPro" id="IPR050925">
    <property type="entry name" value="Rhomboid_protease_S54"/>
</dbReference>
<dbReference type="EMBL" id="CP113797">
    <property type="protein sequence ID" value="WAL58758.1"/>
    <property type="molecule type" value="Genomic_DNA"/>
</dbReference>
<gene>
    <name evidence="9" type="ORF">OXH18_16445</name>
</gene>
<protein>
    <submittedName>
        <fullName evidence="9">Rhomboid family intramembrane serine protease</fullName>
    </submittedName>
</protein>
<dbReference type="Gene3D" id="1.20.1540.10">
    <property type="entry name" value="Rhomboid-like"/>
    <property type="match status" value="1"/>
</dbReference>
<comment type="subcellular location">
    <subcellularLocation>
        <location evidence="1">Membrane</location>
        <topology evidence="1">Multi-pass membrane protein</topology>
    </subcellularLocation>
</comment>
<evidence type="ECO:0000256" key="4">
    <source>
        <dbReference type="ARBA" id="ARBA00022801"/>
    </source>
</evidence>
<dbReference type="Proteomes" id="UP001163152">
    <property type="component" value="Chromosome"/>
</dbReference>
<dbReference type="FunFam" id="1.20.1540.10:FF:000027">
    <property type="entry name" value="Rhomboid family intramembrane serine protease"/>
    <property type="match status" value="1"/>
</dbReference>
<evidence type="ECO:0000256" key="3">
    <source>
        <dbReference type="ARBA" id="ARBA00022692"/>
    </source>
</evidence>
<keyword evidence="3 7" id="KW-0812">Transmembrane</keyword>
<comment type="similarity">
    <text evidence="2">Belongs to the peptidase S54 family.</text>
</comment>
<reference evidence="9" key="1">
    <citation type="submission" date="2022-12" db="EMBL/GenBank/DDBJ databases">
        <title>Polyphasic identification of a Novel Hot-Spring Cyanobacterium Ocullathermofonsia sinensis gen nov. sp. nov. and Genomic Insights on its Adaptations to the Thermal Habitat.</title>
        <authorList>
            <person name="Daroch M."/>
            <person name="Tang J."/>
            <person name="Jiang Y."/>
        </authorList>
    </citation>
    <scope>NUCLEOTIDE SEQUENCE</scope>
    <source>
        <strain evidence="9">PKUAC-SCTA174</strain>
    </source>
</reference>
<keyword evidence="9" id="KW-0645">Protease</keyword>
<dbReference type="PANTHER" id="PTHR43731">
    <property type="entry name" value="RHOMBOID PROTEASE"/>
    <property type="match status" value="1"/>
</dbReference>
<organism evidence="9 10">
    <name type="scientific">Thermocoleostomius sinensis A174</name>
    <dbReference type="NCBI Taxonomy" id="2016057"/>
    <lineage>
        <taxon>Bacteria</taxon>
        <taxon>Bacillati</taxon>
        <taxon>Cyanobacteriota</taxon>
        <taxon>Cyanophyceae</taxon>
        <taxon>Oculatellales</taxon>
        <taxon>Oculatellaceae</taxon>
        <taxon>Thermocoleostomius</taxon>
    </lineage>
</organism>
<dbReference type="Pfam" id="PF01694">
    <property type="entry name" value="Rhomboid"/>
    <property type="match status" value="1"/>
</dbReference>
<evidence type="ECO:0000313" key="10">
    <source>
        <dbReference type="Proteomes" id="UP001163152"/>
    </source>
</evidence>
<feature type="domain" description="Peptidase S54 rhomboid" evidence="8">
    <location>
        <begin position="69"/>
        <end position="226"/>
    </location>
</feature>
<dbReference type="InterPro" id="IPR022764">
    <property type="entry name" value="Peptidase_S54_rhomboid_dom"/>
</dbReference>
<dbReference type="GO" id="GO:0004252">
    <property type="term" value="F:serine-type endopeptidase activity"/>
    <property type="evidence" value="ECO:0007669"/>
    <property type="project" value="InterPro"/>
</dbReference>
<feature type="transmembrane region" description="Helical" evidence="7">
    <location>
        <begin position="109"/>
        <end position="127"/>
    </location>
</feature>
<feature type="transmembrane region" description="Helical" evidence="7">
    <location>
        <begin position="133"/>
        <end position="151"/>
    </location>
</feature>
<name>A0A9E9C705_9CYAN</name>
<accession>A0A9E9C705</accession>
<keyword evidence="5 7" id="KW-1133">Transmembrane helix</keyword>
<evidence type="ECO:0000256" key="2">
    <source>
        <dbReference type="ARBA" id="ARBA00009045"/>
    </source>
</evidence>
<dbReference type="InterPro" id="IPR035952">
    <property type="entry name" value="Rhomboid-like_sf"/>
</dbReference>
<dbReference type="KEGG" id="tsin:OXH18_16445"/>